<comment type="caution">
    <text evidence="1">The sequence shown here is derived from an EMBL/GenBank/DDBJ whole genome shotgun (WGS) entry which is preliminary data.</text>
</comment>
<dbReference type="EMBL" id="BAAFZP010000002">
    <property type="protein sequence ID" value="GAB1584754.1"/>
    <property type="molecule type" value="Genomic_DNA"/>
</dbReference>
<dbReference type="Proteomes" id="UP001628091">
    <property type="component" value="Unassembled WGS sequence"/>
</dbReference>
<accession>A0ABQ0H756</accession>
<proteinExistence type="predicted"/>
<evidence type="ECO:0000313" key="1">
    <source>
        <dbReference type="EMBL" id="GAB1584754.1"/>
    </source>
</evidence>
<keyword evidence="2" id="KW-1185">Reference proteome</keyword>
<reference evidence="1 2" key="1">
    <citation type="submission" date="2024-10" db="EMBL/GenBank/DDBJ databases">
        <title>Isolation, draft genome sequencing and identification of Phyllobacterium sp. NSA23, isolated from leaf soil.</title>
        <authorList>
            <person name="Akita H."/>
        </authorList>
    </citation>
    <scope>NUCLEOTIDE SEQUENCE [LARGE SCALE GENOMIC DNA]</scope>
    <source>
        <strain evidence="1 2">NSA23</strain>
    </source>
</reference>
<evidence type="ECO:0008006" key="3">
    <source>
        <dbReference type="Google" id="ProtNLM"/>
    </source>
</evidence>
<sequence>MGGIKIGDGLQAASDGTLSAVDRFSVYFNDLIYGIDASWIATTTCSISAGTNQGVAILETGPSANIEMDIYYLDNQTSYDGGDPPSVGTVSFQASSTVGTILFSKEVSLQAGNILGLQPPSPADQTAKGLRLVILASKTS</sequence>
<protein>
    <recommendedName>
        <fullName evidence="3">Cohesin domain-containing protein</fullName>
    </recommendedName>
</protein>
<gene>
    <name evidence="1" type="ORF">PPNSA23_46970</name>
</gene>
<organism evidence="1 2">
    <name type="scientific">Phyllobacterium phragmitis</name>
    <dbReference type="NCBI Taxonomy" id="2670329"/>
    <lineage>
        <taxon>Bacteria</taxon>
        <taxon>Pseudomonadati</taxon>
        <taxon>Pseudomonadota</taxon>
        <taxon>Alphaproteobacteria</taxon>
        <taxon>Hyphomicrobiales</taxon>
        <taxon>Phyllobacteriaceae</taxon>
        <taxon>Phyllobacterium</taxon>
    </lineage>
</organism>
<name>A0ABQ0H756_9HYPH</name>
<evidence type="ECO:0000313" key="2">
    <source>
        <dbReference type="Proteomes" id="UP001628091"/>
    </source>
</evidence>